<dbReference type="Proteomes" id="UP001596074">
    <property type="component" value="Unassembled WGS sequence"/>
</dbReference>
<accession>A0ABW1A032</accession>
<evidence type="ECO:0000313" key="3">
    <source>
        <dbReference type="Proteomes" id="UP001596074"/>
    </source>
</evidence>
<keyword evidence="3" id="KW-1185">Reference proteome</keyword>
<dbReference type="RefSeq" id="WP_378283153.1">
    <property type="nucleotide sequence ID" value="NZ_JBHSON010000023.1"/>
</dbReference>
<proteinExistence type="predicted"/>
<dbReference type="InterPro" id="IPR036866">
    <property type="entry name" value="RibonucZ/Hydroxyglut_hydro"/>
</dbReference>
<dbReference type="Gene3D" id="3.60.15.10">
    <property type="entry name" value="Ribonuclease Z/Hydroxyacylglutathione hydrolase-like"/>
    <property type="match status" value="1"/>
</dbReference>
<gene>
    <name evidence="2" type="ORF">ACFPZN_18030</name>
</gene>
<sequence length="115" mass="12264">MAARVTGKFRKRPVSMVGRGAAAAVTVLGVSVVVPAHYDGWTHFPEGRAGLETAFDEACRSALLRLADHGAWTALRDRNRSSGGVGHRENFFSSPGDGSAANGVGTRSRVRWVTR</sequence>
<comment type="caution">
    <text evidence="2">The sequence shown here is derived from an EMBL/GenBank/DDBJ whole genome shotgun (WGS) entry which is preliminary data.</text>
</comment>
<protein>
    <submittedName>
        <fullName evidence="2">Uncharacterized protein</fullName>
    </submittedName>
</protein>
<reference evidence="3" key="1">
    <citation type="journal article" date="2019" name="Int. J. Syst. Evol. Microbiol.">
        <title>The Global Catalogue of Microorganisms (GCM) 10K type strain sequencing project: providing services to taxonomists for standard genome sequencing and annotation.</title>
        <authorList>
            <consortium name="The Broad Institute Genomics Platform"/>
            <consortium name="The Broad Institute Genome Sequencing Center for Infectious Disease"/>
            <person name="Wu L."/>
            <person name="Ma J."/>
        </authorList>
    </citation>
    <scope>NUCLEOTIDE SEQUENCE [LARGE SCALE GENOMIC DNA]</scope>
    <source>
        <strain evidence="3">KCTC 42087</strain>
    </source>
</reference>
<feature type="compositionally biased region" description="Basic and acidic residues" evidence="1">
    <location>
        <begin position="78"/>
        <end position="90"/>
    </location>
</feature>
<organism evidence="2 3">
    <name type="scientific">Actinomadura rugatobispora</name>
    <dbReference type="NCBI Taxonomy" id="1994"/>
    <lineage>
        <taxon>Bacteria</taxon>
        <taxon>Bacillati</taxon>
        <taxon>Actinomycetota</taxon>
        <taxon>Actinomycetes</taxon>
        <taxon>Streptosporangiales</taxon>
        <taxon>Thermomonosporaceae</taxon>
        <taxon>Actinomadura</taxon>
    </lineage>
</organism>
<evidence type="ECO:0000256" key="1">
    <source>
        <dbReference type="SAM" id="MobiDB-lite"/>
    </source>
</evidence>
<evidence type="ECO:0000313" key="2">
    <source>
        <dbReference type="EMBL" id="MFC5747534.1"/>
    </source>
</evidence>
<dbReference type="EMBL" id="JBHSON010000023">
    <property type="protein sequence ID" value="MFC5747534.1"/>
    <property type="molecule type" value="Genomic_DNA"/>
</dbReference>
<feature type="region of interest" description="Disordered" evidence="1">
    <location>
        <begin position="78"/>
        <end position="107"/>
    </location>
</feature>
<name>A0ABW1A032_9ACTN</name>